<evidence type="ECO:0000313" key="3">
    <source>
        <dbReference type="WBParaSite" id="MhA1_Contig1795.frz3.gene7"/>
    </source>
</evidence>
<dbReference type="Proteomes" id="UP000095281">
    <property type="component" value="Unplaced"/>
</dbReference>
<feature type="transmembrane region" description="Helical" evidence="1">
    <location>
        <begin position="33"/>
        <end position="54"/>
    </location>
</feature>
<keyword evidence="2" id="KW-1185">Reference proteome</keyword>
<accession>A0A1I8BAV1</accession>
<keyword evidence="1" id="KW-1133">Transmembrane helix</keyword>
<organism evidence="2 3">
    <name type="scientific">Meloidogyne hapla</name>
    <name type="common">Root-knot nematode worm</name>
    <dbReference type="NCBI Taxonomy" id="6305"/>
    <lineage>
        <taxon>Eukaryota</taxon>
        <taxon>Metazoa</taxon>
        <taxon>Ecdysozoa</taxon>
        <taxon>Nematoda</taxon>
        <taxon>Chromadorea</taxon>
        <taxon>Rhabditida</taxon>
        <taxon>Tylenchina</taxon>
        <taxon>Tylenchomorpha</taxon>
        <taxon>Tylenchoidea</taxon>
        <taxon>Meloidogynidae</taxon>
        <taxon>Meloidogyninae</taxon>
        <taxon>Meloidogyne</taxon>
    </lineage>
</organism>
<name>A0A1I8BAV1_MELHA</name>
<protein>
    <submittedName>
        <fullName evidence="3">Twin-arginine translocation signal domain-containing protein</fullName>
    </submittedName>
</protein>
<keyword evidence="1" id="KW-0472">Membrane</keyword>
<proteinExistence type="predicted"/>
<dbReference type="AlphaFoldDB" id="A0A1I8BAV1"/>
<sequence>MPNPEKFDLNAGDFGSDVLIQPIEKQRRRRGTLLKAAGGGAALGLGAVMLHKAFKKKN</sequence>
<reference evidence="3" key="1">
    <citation type="submission" date="2016-11" db="UniProtKB">
        <authorList>
            <consortium name="WormBaseParasite"/>
        </authorList>
    </citation>
    <scope>IDENTIFICATION</scope>
</reference>
<evidence type="ECO:0000256" key="1">
    <source>
        <dbReference type="SAM" id="Phobius"/>
    </source>
</evidence>
<keyword evidence="1" id="KW-0812">Transmembrane</keyword>
<dbReference type="WBParaSite" id="MhA1_Contig1795.frz3.gene7">
    <property type="protein sequence ID" value="MhA1_Contig1795.frz3.gene7"/>
    <property type="gene ID" value="MhA1_Contig1795.frz3.gene7"/>
</dbReference>
<evidence type="ECO:0000313" key="2">
    <source>
        <dbReference type="Proteomes" id="UP000095281"/>
    </source>
</evidence>